<evidence type="ECO:0000313" key="2">
    <source>
        <dbReference type="EMBL" id="OTF73487.1"/>
    </source>
</evidence>
<gene>
    <name evidence="2" type="ORF">BLA29_013962</name>
</gene>
<proteinExistence type="predicted"/>
<accession>A0A1Y3AZS6</accession>
<keyword evidence="1" id="KW-1133">Transmembrane helix</keyword>
<dbReference type="Proteomes" id="UP000194236">
    <property type="component" value="Unassembled WGS sequence"/>
</dbReference>
<feature type="transmembrane region" description="Helical" evidence="1">
    <location>
        <begin position="40"/>
        <end position="58"/>
    </location>
</feature>
<keyword evidence="1" id="KW-0472">Membrane</keyword>
<evidence type="ECO:0000313" key="3">
    <source>
        <dbReference type="Proteomes" id="UP000194236"/>
    </source>
</evidence>
<dbReference type="AlphaFoldDB" id="A0A1Y3AZS6"/>
<name>A0A1Y3AZS6_EURMA</name>
<evidence type="ECO:0000256" key="1">
    <source>
        <dbReference type="SAM" id="Phobius"/>
    </source>
</evidence>
<keyword evidence="3" id="KW-1185">Reference proteome</keyword>
<protein>
    <submittedName>
        <fullName evidence="2">Uncharacterized protein</fullName>
    </submittedName>
</protein>
<organism evidence="2 3">
    <name type="scientific">Euroglyphus maynei</name>
    <name type="common">Mayne's house dust mite</name>
    <dbReference type="NCBI Taxonomy" id="6958"/>
    <lineage>
        <taxon>Eukaryota</taxon>
        <taxon>Metazoa</taxon>
        <taxon>Ecdysozoa</taxon>
        <taxon>Arthropoda</taxon>
        <taxon>Chelicerata</taxon>
        <taxon>Arachnida</taxon>
        <taxon>Acari</taxon>
        <taxon>Acariformes</taxon>
        <taxon>Sarcoptiformes</taxon>
        <taxon>Astigmata</taxon>
        <taxon>Psoroptidia</taxon>
        <taxon>Analgoidea</taxon>
        <taxon>Pyroglyphidae</taxon>
        <taxon>Pyroglyphinae</taxon>
        <taxon>Euroglyphus</taxon>
    </lineage>
</organism>
<sequence length="79" mass="9332">MTSMIRSNRTVPVCAQGIPGLERDKKYVAVYQSDDPERIAWIWSLFFILIFPEFMTLFRSVRICTFKSYRIPTKSIFFA</sequence>
<feature type="non-terminal residue" evidence="2">
    <location>
        <position position="79"/>
    </location>
</feature>
<comment type="caution">
    <text evidence="2">The sequence shown here is derived from an EMBL/GenBank/DDBJ whole genome shotgun (WGS) entry which is preliminary data.</text>
</comment>
<dbReference type="OrthoDB" id="370884at2759"/>
<dbReference type="EMBL" id="MUJZ01051369">
    <property type="protein sequence ID" value="OTF73487.1"/>
    <property type="molecule type" value="Genomic_DNA"/>
</dbReference>
<reference evidence="2 3" key="1">
    <citation type="submission" date="2017-03" db="EMBL/GenBank/DDBJ databases">
        <title>Genome Survey of Euroglyphus maynei.</title>
        <authorList>
            <person name="Arlian L.G."/>
            <person name="Morgan M.S."/>
            <person name="Rider S.D."/>
        </authorList>
    </citation>
    <scope>NUCLEOTIDE SEQUENCE [LARGE SCALE GENOMIC DNA]</scope>
    <source>
        <strain evidence="2">Arlian Lab</strain>
        <tissue evidence="2">Whole body</tissue>
    </source>
</reference>
<keyword evidence="1" id="KW-0812">Transmembrane</keyword>